<protein>
    <recommendedName>
        <fullName evidence="2">BHLH domain-containing protein</fullName>
    </recommendedName>
</protein>
<evidence type="ECO:0000256" key="1">
    <source>
        <dbReference type="SAM" id="MobiDB-lite"/>
    </source>
</evidence>
<organism evidence="3 4">
    <name type="scientific">Tetradesmus obliquus</name>
    <name type="common">Green alga</name>
    <name type="synonym">Acutodesmus obliquus</name>
    <dbReference type="NCBI Taxonomy" id="3088"/>
    <lineage>
        <taxon>Eukaryota</taxon>
        <taxon>Viridiplantae</taxon>
        <taxon>Chlorophyta</taxon>
        <taxon>core chlorophytes</taxon>
        <taxon>Chlorophyceae</taxon>
        <taxon>CS clade</taxon>
        <taxon>Sphaeropleales</taxon>
        <taxon>Scenedesmaceae</taxon>
        <taxon>Tetradesmus</taxon>
    </lineage>
</organism>
<dbReference type="Gene3D" id="4.10.280.10">
    <property type="entry name" value="Helix-loop-helix DNA-binding domain"/>
    <property type="match status" value="1"/>
</dbReference>
<name>A0ABY8UD15_TETOB</name>
<sequence>MEGDAPAATSAKGPFAGRQQQPSLSGATSHGPGVTSDLAGLSGCNTGDVGFRLPTTTRSSDFGPNKQNKHRAAEQRRRERINEKLAQLRELVAVDKRDGVLWCASVSPFKLGRGFLQAAAAAACDQALRVYVRVW</sequence>
<feature type="region of interest" description="Disordered" evidence="1">
    <location>
        <begin position="1"/>
        <end position="78"/>
    </location>
</feature>
<reference evidence="3 4" key="1">
    <citation type="submission" date="2023-05" db="EMBL/GenBank/DDBJ databases">
        <title>A 100% complete, gapless, phased diploid assembly of the Scenedesmus obliquus UTEX 3031 genome.</title>
        <authorList>
            <person name="Biondi T.C."/>
            <person name="Hanschen E.R."/>
            <person name="Kwon T."/>
            <person name="Eng W."/>
            <person name="Kruse C.P.S."/>
            <person name="Koehler S.I."/>
            <person name="Kunde Y."/>
            <person name="Gleasner C.D."/>
            <person name="You Mak K.T."/>
            <person name="Polle J."/>
            <person name="Hovde B.T."/>
            <person name="Starkenburg S.R."/>
        </authorList>
    </citation>
    <scope>NUCLEOTIDE SEQUENCE [LARGE SCALE GENOMIC DNA]</scope>
    <source>
        <strain evidence="3 4">DOE0152z</strain>
    </source>
</reference>
<accession>A0ABY8UD15</accession>
<dbReference type="EMBL" id="CP126217">
    <property type="protein sequence ID" value="WIA19185.1"/>
    <property type="molecule type" value="Genomic_DNA"/>
</dbReference>
<dbReference type="InterPro" id="IPR036638">
    <property type="entry name" value="HLH_DNA-bd_sf"/>
</dbReference>
<evidence type="ECO:0000313" key="3">
    <source>
        <dbReference type="EMBL" id="WIA19185.1"/>
    </source>
</evidence>
<feature type="domain" description="BHLH" evidence="2">
    <location>
        <begin position="67"/>
        <end position="93"/>
    </location>
</feature>
<evidence type="ECO:0000313" key="4">
    <source>
        <dbReference type="Proteomes" id="UP001244341"/>
    </source>
</evidence>
<evidence type="ECO:0000259" key="2">
    <source>
        <dbReference type="Pfam" id="PF00010"/>
    </source>
</evidence>
<feature type="compositionally biased region" description="Polar residues" evidence="1">
    <location>
        <begin position="18"/>
        <end position="28"/>
    </location>
</feature>
<proteinExistence type="predicted"/>
<dbReference type="Pfam" id="PF00010">
    <property type="entry name" value="HLH"/>
    <property type="match status" value="1"/>
</dbReference>
<gene>
    <name evidence="3" type="ORF">OEZ85_003830</name>
</gene>
<dbReference type="InterPro" id="IPR011598">
    <property type="entry name" value="bHLH_dom"/>
</dbReference>
<dbReference type="Proteomes" id="UP001244341">
    <property type="component" value="Chromosome 10b"/>
</dbReference>
<dbReference type="SUPFAM" id="SSF47459">
    <property type="entry name" value="HLH, helix-loop-helix DNA-binding domain"/>
    <property type="match status" value="1"/>
</dbReference>
<keyword evidence="4" id="KW-1185">Reference proteome</keyword>
<feature type="compositionally biased region" description="Polar residues" evidence="1">
    <location>
        <begin position="54"/>
        <end position="66"/>
    </location>
</feature>